<proteinExistence type="predicted"/>
<reference evidence="3 4" key="1">
    <citation type="submission" date="2015-08" db="EMBL/GenBank/DDBJ databases">
        <title>Genomes of Paenibacillus riograndensis.</title>
        <authorList>
            <person name="Sant'Anna F.H."/>
            <person name="Souza R."/>
            <person name="Ambrosini A."/>
            <person name="Bach E."/>
            <person name="Fernandes G."/>
            <person name="Balsanelli E."/>
            <person name="Baura V.A."/>
            <person name="Pedrosa F.O."/>
            <person name="Souza E.M."/>
            <person name="Passaglia L."/>
        </authorList>
    </citation>
    <scope>NUCLEOTIDE SEQUENCE [LARGE SCALE GENOMIC DNA]</scope>
    <source>
        <strain evidence="3 4">CAS34</strain>
    </source>
</reference>
<dbReference type="AlphaFoldDB" id="A0A132UD67"/>
<protein>
    <recommendedName>
        <fullName evidence="1">EAL domain-containing protein</fullName>
    </recommendedName>
</protein>
<dbReference type="PANTHER" id="PTHR33121">
    <property type="entry name" value="CYCLIC DI-GMP PHOSPHODIESTERASE PDEF"/>
    <property type="match status" value="1"/>
</dbReference>
<comment type="caution">
    <text evidence="3">The sequence shown here is derived from an EMBL/GenBank/DDBJ whole genome shotgun (WGS) entry which is preliminary data.</text>
</comment>
<dbReference type="GO" id="GO:0071111">
    <property type="term" value="F:cyclic-guanylate-specific phosphodiesterase activity"/>
    <property type="evidence" value="ECO:0007669"/>
    <property type="project" value="InterPro"/>
</dbReference>
<dbReference type="Proteomes" id="UP000070475">
    <property type="component" value="Unassembled WGS sequence"/>
</dbReference>
<dbReference type="PROSITE" id="PS50883">
    <property type="entry name" value="EAL"/>
    <property type="match status" value="1"/>
</dbReference>
<evidence type="ECO:0000313" key="3">
    <source>
        <dbReference type="EMBL" id="KWX81637.1"/>
    </source>
</evidence>
<dbReference type="EMBL" id="LIRB01000001">
    <property type="protein sequence ID" value="KWX81637.1"/>
    <property type="molecule type" value="Genomic_DNA"/>
</dbReference>
<dbReference type="InterPro" id="IPR035919">
    <property type="entry name" value="EAL_sf"/>
</dbReference>
<dbReference type="PATRIC" id="fig|483937.3.peg.1286"/>
<name>A0A132UD67_9BACL</name>
<organism evidence="3 4">
    <name type="scientific">Paenibacillus riograndensis</name>
    <dbReference type="NCBI Taxonomy" id="483937"/>
    <lineage>
        <taxon>Bacteria</taxon>
        <taxon>Bacillati</taxon>
        <taxon>Bacillota</taxon>
        <taxon>Bacilli</taxon>
        <taxon>Bacillales</taxon>
        <taxon>Paenibacillaceae</taxon>
        <taxon>Paenibacillus</taxon>
        <taxon>Paenibacillus sonchi group</taxon>
    </lineage>
</organism>
<feature type="domain" description="EAL" evidence="1">
    <location>
        <begin position="1"/>
        <end position="83"/>
    </location>
</feature>
<dbReference type="Gene3D" id="3.20.20.450">
    <property type="entry name" value="EAL domain"/>
    <property type="match status" value="1"/>
</dbReference>
<evidence type="ECO:0000313" key="2">
    <source>
        <dbReference type="EMBL" id="KWX81636.1"/>
    </source>
</evidence>
<keyword evidence="4" id="KW-1185">Reference proteome</keyword>
<dbReference type="InterPro" id="IPR001633">
    <property type="entry name" value="EAL_dom"/>
</dbReference>
<evidence type="ECO:0000259" key="1">
    <source>
        <dbReference type="PROSITE" id="PS50883"/>
    </source>
</evidence>
<accession>A0A132UD67</accession>
<dbReference type="InterPro" id="IPR050706">
    <property type="entry name" value="Cyclic-di-GMP_PDE-like"/>
</dbReference>
<dbReference type="PANTHER" id="PTHR33121:SF79">
    <property type="entry name" value="CYCLIC DI-GMP PHOSPHODIESTERASE PDED-RELATED"/>
    <property type="match status" value="1"/>
</dbReference>
<gene>
    <name evidence="2" type="ORF">AMQ84_00005</name>
    <name evidence="3" type="ORF">AMQ84_00010</name>
</gene>
<dbReference type="Pfam" id="PF00563">
    <property type="entry name" value="EAL"/>
    <property type="match status" value="1"/>
</dbReference>
<dbReference type="RefSeq" id="WP_157764207.1">
    <property type="nucleotide sequence ID" value="NZ_LIRB01000001.1"/>
</dbReference>
<dbReference type="OrthoDB" id="9759607at2"/>
<sequence>MLEFEITESTALLEEHYPLLQQMRDHGLVVSIDDFGTKYSSLNHLNHFPVNNIKIDRTFITAIHVSSFYETIINSILYVPHQL</sequence>
<dbReference type="SUPFAM" id="SSF141868">
    <property type="entry name" value="EAL domain-like"/>
    <property type="match status" value="1"/>
</dbReference>
<dbReference type="EMBL" id="LIRB01000001">
    <property type="protein sequence ID" value="KWX81636.1"/>
    <property type="molecule type" value="Genomic_DNA"/>
</dbReference>
<evidence type="ECO:0000313" key="4">
    <source>
        <dbReference type="Proteomes" id="UP000070475"/>
    </source>
</evidence>
<feature type="non-terminal residue" evidence="3">
    <location>
        <position position="83"/>
    </location>
</feature>
<dbReference type="CDD" id="cd01948">
    <property type="entry name" value="EAL"/>
    <property type="match status" value="1"/>
</dbReference>